<feature type="domain" description="4Fe-4S ferredoxin-type" evidence="8">
    <location>
        <begin position="194"/>
        <end position="220"/>
    </location>
</feature>
<dbReference type="EC" id="1.6.5.11" evidence="9"/>
<feature type="transmembrane region" description="Helical" evidence="7">
    <location>
        <begin position="115"/>
        <end position="138"/>
    </location>
</feature>
<protein>
    <submittedName>
        <fullName evidence="9">NAD(P)H-quinone oxidoreductase subunit I, chloroplastic</fullName>
        <ecNumber evidence="9">1.6.5.11</ecNumber>
    </submittedName>
</protein>
<keyword evidence="5" id="KW-0408">Iron</keyword>
<evidence type="ECO:0000256" key="3">
    <source>
        <dbReference type="ARBA" id="ARBA00022723"/>
    </source>
</evidence>
<dbReference type="Gene3D" id="3.30.70.20">
    <property type="match status" value="3"/>
</dbReference>
<dbReference type="InterPro" id="IPR017900">
    <property type="entry name" value="4Fe4S_Fe_S_CS"/>
</dbReference>
<dbReference type="Pfam" id="PF13187">
    <property type="entry name" value="Fer4_9"/>
    <property type="match status" value="1"/>
</dbReference>
<accession>A0A645A7D1</accession>
<dbReference type="PROSITE" id="PS00198">
    <property type="entry name" value="4FE4S_FER_1"/>
    <property type="match status" value="2"/>
</dbReference>
<keyword evidence="7" id="KW-0812">Transmembrane</keyword>
<feature type="transmembrane region" description="Helical" evidence="7">
    <location>
        <begin position="6"/>
        <end position="30"/>
    </location>
</feature>
<gene>
    <name evidence="9" type="primary">ndhI_75</name>
    <name evidence="9" type="ORF">SDC9_95553</name>
</gene>
<comment type="caution">
    <text evidence="9">The sequence shown here is derived from an EMBL/GenBank/DDBJ whole genome shotgun (WGS) entry which is preliminary data.</text>
</comment>
<keyword evidence="7" id="KW-1133">Transmembrane helix</keyword>
<keyword evidence="7" id="KW-0472">Membrane</keyword>
<sequence>MLAVLTLVFGRIYCSVICPTGVYQDIVSYFARRIKSKKTRRYSFSAAKTVLRIVVLAVFIVGVVAGIGIVSAILDPYGAYGRMVTELVSPVYGAVNNLFAKVLGVQHYTFAPTEIWIKSIFSLVLASLTLLIIGFLAWRSGRTYCNTFCPVGTILGYLSKFSILKLRIDKTSCTMCGRCSRDCKASCIDFKNHTIDYTRCVTCFNCIESCKDGSMTYSIKKAAKKQPLEIVGVSSENNSRRQFFITSLLMAASATGLKAQEKKRSMIKFPAVRKDRYKRSIPVSPPGSLSHDNLNDKCTACLLCVNQCPDKIIRPSVNEYGWTAVMQPTLSFERGYCRTDCTVCSDVCPTDAITKLSKGDKTKVAMGHAVYVRENCIVVKDDVNCDGCWRICPTDAITREYRDSGASYLSPAGQPDANTVDLRLVPVVNKDKCIGCGACEYICPARPLSAIFVEGYKKHLALN</sequence>
<keyword evidence="6" id="KW-0411">Iron-sulfur</keyword>
<dbReference type="PANTHER" id="PTHR30176:SF3">
    <property type="entry name" value="FERREDOXIN-TYPE PROTEIN NAPH"/>
    <property type="match status" value="1"/>
</dbReference>
<keyword evidence="4" id="KW-0249">Electron transport</keyword>
<keyword evidence="1" id="KW-0813">Transport</keyword>
<feature type="domain" description="4Fe-4S ferredoxin-type" evidence="8">
    <location>
        <begin position="326"/>
        <end position="359"/>
    </location>
</feature>
<evidence type="ECO:0000313" key="9">
    <source>
        <dbReference type="EMBL" id="MPM48826.1"/>
    </source>
</evidence>
<evidence type="ECO:0000256" key="7">
    <source>
        <dbReference type="SAM" id="Phobius"/>
    </source>
</evidence>
<reference evidence="9" key="1">
    <citation type="submission" date="2019-08" db="EMBL/GenBank/DDBJ databases">
        <authorList>
            <person name="Kucharzyk K."/>
            <person name="Murdoch R.W."/>
            <person name="Higgins S."/>
            <person name="Loffler F."/>
        </authorList>
    </citation>
    <scope>NUCLEOTIDE SEQUENCE</scope>
</reference>
<dbReference type="PROSITE" id="PS51379">
    <property type="entry name" value="4FE4S_FER_2"/>
    <property type="match status" value="5"/>
</dbReference>
<evidence type="ECO:0000256" key="4">
    <source>
        <dbReference type="ARBA" id="ARBA00022982"/>
    </source>
</evidence>
<proteinExistence type="predicted"/>
<keyword evidence="9" id="KW-0560">Oxidoreductase</keyword>
<feature type="transmembrane region" description="Helical" evidence="7">
    <location>
        <begin position="50"/>
        <end position="74"/>
    </location>
</feature>
<dbReference type="InterPro" id="IPR017896">
    <property type="entry name" value="4Fe4S_Fe-S-bd"/>
</dbReference>
<evidence type="ECO:0000256" key="5">
    <source>
        <dbReference type="ARBA" id="ARBA00023004"/>
    </source>
</evidence>
<dbReference type="CDD" id="cd16373">
    <property type="entry name" value="DMSOR_beta_like"/>
    <property type="match status" value="1"/>
</dbReference>
<dbReference type="Pfam" id="PF12838">
    <property type="entry name" value="Fer4_7"/>
    <property type="match status" value="1"/>
</dbReference>
<dbReference type="EMBL" id="VSSQ01012268">
    <property type="protein sequence ID" value="MPM48826.1"/>
    <property type="molecule type" value="Genomic_DNA"/>
</dbReference>
<dbReference type="GO" id="GO:0016491">
    <property type="term" value="F:oxidoreductase activity"/>
    <property type="evidence" value="ECO:0007669"/>
    <property type="project" value="UniProtKB-KW"/>
</dbReference>
<name>A0A645A7D1_9ZZZZ</name>
<feature type="domain" description="4Fe-4S ferredoxin-type" evidence="8">
    <location>
        <begin position="164"/>
        <end position="193"/>
    </location>
</feature>
<keyword evidence="3" id="KW-0479">Metal-binding</keyword>
<dbReference type="AlphaFoldDB" id="A0A645A7D1"/>
<dbReference type="SUPFAM" id="SSF54862">
    <property type="entry name" value="4Fe-4S ferredoxins"/>
    <property type="match status" value="2"/>
</dbReference>
<organism evidence="9">
    <name type="scientific">bioreactor metagenome</name>
    <dbReference type="NCBI Taxonomy" id="1076179"/>
    <lineage>
        <taxon>unclassified sequences</taxon>
        <taxon>metagenomes</taxon>
        <taxon>ecological metagenomes</taxon>
    </lineage>
</organism>
<evidence type="ECO:0000256" key="2">
    <source>
        <dbReference type="ARBA" id="ARBA00022485"/>
    </source>
</evidence>
<evidence type="ECO:0000256" key="6">
    <source>
        <dbReference type="ARBA" id="ARBA00023014"/>
    </source>
</evidence>
<feature type="domain" description="4Fe-4S ferredoxin-type" evidence="8">
    <location>
        <begin position="287"/>
        <end position="318"/>
    </location>
</feature>
<dbReference type="Pfam" id="PF12801">
    <property type="entry name" value="Fer4_5"/>
    <property type="match status" value="2"/>
</dbReference>
<dbReference type="GO" id="GO:0051539">
    <property type="term" value="F:4 iron, 4 sulfur cluster binding"/>
    <property type="evidence" value="ECO:0007669"/>
    <property type="project" value="UniProtKB-KW"/>
</dbReference>
<dbReference type="PANTHER" id="PTHR30176">
    <property type="entry name" value="FERREDOXIN-TYPE PROTEIN NAPH"/>
    <property type="match status" value="1"/>
</dbReference>
<dbReference type="GO" id="GO:0005886">
    <property type="term" value="C:plasma membrane"/>
    <property type="evidence" value="ECO:0007669"/>
    <property type="project" value="TreeGrafter"/>
</dbReference>
<evidence type="ECO:0000256" key="1">
    <source>
        <dbReference type="ARBA" id="ARBA00022448"/>
    </source>
</evidence>
<dbReference type="InterPro" id="IPR051684">
    <property type="entry name" value="Electron_Trans/Redox"/>
</dbReference>
<feature type="domain" description="4Fe-4S ferredoxin-type" evidence="8">
    <location>
        <begin position="424"/>
        <end position="456"/>
    </location>
</feature>
<evidence type="ECO:0000259" key="8">
    <source>
        <dbReference type="PROSITE" id="PS51379"/>
    </source>
</evidence>
<keyword evidence="2" id="KW-0004">4Fe-4S</keyword>
<dbReference type="GO" id="GO:0046872">
    <property type="term" value="F:metal ion binding"/>
    <property type="evidence" value="ECO:0007669"/>
    <property type="project" value="UniProtKB-KW"/>
</dbReference>